<accession>A0A168JE65</accession>
<dbReference type="AlphaFoldDB" id="A0A168JE65"/>
<comment type="caution">
    <text evidence="2">The sequence shown here is derived from an EMBL/GenBank/DDBJ whole genome shotgun (WGS) entry which is preliminary data.</text>
</comment>
<protein>
    <submittedName>
        <fullName evidence="2">Uncharacterized protein</fullName>
    </submittedName>
</protein>
<sequence>MAGPVGGGGMAAGACADAGCSTRRPDEAREGEISRLPTHNLITTSRASSWACSENPCCSNVVHWEQFGSERGAAQRLVLERSQLGCLTKVYGILREDRETTIPDEQLGIRGIARGAPLDVDGLNAPQQSGDSLQFFSPCDWTLEILESESDSGWDDREWLDLTRWRVENWLLLEVALLRSDWFRARILTLESVEGNVWEPAVRHDGRTRWSCDREHIKEAIGLELPRWEYYYDAVDEVNYPYRGTWAYFAVPAADKPHAVCVMLDSSIPGEGIATKSEVEAAVKMIEFQYQQACFTNHHTKLILVCTQFGKQVARITQAYFDAKIGRLILRQSRVLELRGAETPPDAWLMLRWMASSPVGPTQYQPPTSPPKDFREESSSRPPHITISS</sequence>
<evidence type="ECO:0000313" key="3">
    <source>
        <dbReference type="Proteomes" id="UP000076881"/>
    </source>
</evidence>
<feature type="region of interest" description="Disordered" evidence="1">
    <location>
        <begin position="1"/>
        <end position="37"/>
    </location>
</feature>
<dbReference type="EMBL" id="AZHF01000002">
    <property type="protein sequence ID" value="OAA80325.1"/>
    <property type="molecule type" value="Genomic_DNA"/>
</dbReference>
<keyword evidence="3" id="KW-1185">Reference proteome</keyword>
<feature type="compositionally biased region" description="Basic and acidic residues" evidence="1">
    <location>
        <begin position="23"/>
        <end position="33"/>
    </location>
</feature>
<reference evidence="2 3" key="1">
    <citation type="journal article" date="2016" name="Genome Biol. Evol.">
        <title>Divergent and convergent evolution of fungal pathogenicity.</title>
        <authorList>
            <person name="Shang Y."/>
            <person name="Xiao G."/>
            <person name="Zheng P."/>
            <person name="Cen K."/>
            <person name="Zhan S."/>
            <person name="Wang C."/>
        </authorList>
    </citation>
    <scope>NUCLEOTIDE SEQUENCE [LARGE SCALE GENOMIC DNA]</scope>
    <source>
        <strain evidence="2 3">RCEF 1005</strain>
    </source>
</reference>
<dbReference type="Proteomes" id="UP000076881">
    <property type="component" value="Unassembled WGS sequence"/>
</dbReference>
<proteinExistence type="predicted"/>
<evidence type="ECO:0000313" key="2">
    <source>
        <dbReference type="EMBL" id="OAA80325.1"/>
    </source>
</evidence>
<evidence type="ECO:0000256" key="1">
    <source>
        <dbReference type="SAM" id="MobiDB-lite"/>
    </source>
</evidence>
<dbReference type="STRING" id="1081108.A0A168JE65"/>
<feature type="compositionally biased region" description="Gly residues" evidence="1">
    <location>
        <begin position="1"/>
        <end position="11"/>
    </location>
</feature>
<feature type="region of interest" description="Disordered" evidence="1">
    <location>
        <begin position="360"/>
        <end position="389"/>
    </location>
</feature>
<dbReference type="OrthoDB" id="4177740at2759"/>
<organism evidence="2 3">
    <name type="scientific">Akanthomyces lecanii RCEF 1005</name>
    <dbReference type="NCBI Taxonomy" id="1081108"/>
    <lineage>
        <taxon>Eukaryota</taxon>
        <taxon>Fungi</taxon>
        <taxon>Dikarya</taxon>
        <taxon>Ascomycota</taxon>
        <taxon>Pezizomycotina</taxon>
        <taxon>Sordariomycetes</taxon>
        <taxon>Hypocreomycetidae</taxon>
        <taxon>Hypocreales</taxon>
        <taxon>Cordycipitaceae</taxon>
        <taxon>Akanthomyces</taxon>
        <taxon>Cordyceps confragosa</taxon>
    </lineage>
</organism>
<gene>
    <name evidence="2" type="ORF">LEL_03811</name>
</gene>
<name>A0A168JE65_CORDF</name>